<feature type="chain" id="PRO_5046971955" evidence="9">
    <location>
        <begin position="19"/>
        <end position="499"/>
    </location>
</feature>
<sequence>MLSNAILVGLAAVAVVFAALSRWTAVEKIPDTCGQIPRYPHLDPVFGLDVVLGMAKSLRQHYFLPWLNQMHRGLPKTFIVNFVGTRFIWTIESENMKSMSAINWRDFAVGPMRRNNKATHPFADKGVNTVDGEEWEFSRSLIKPFFTSDAYKNTQRLSRHVDRLFAQFPPQGETFNIQTHVQRWFFDTTTEFLFGESMESLLYPERADLCWAMVDVLRGLRLRLQWYKYLFLFRHQSWRDAVDVVHQYLNRQIDSTFAELDEFDKLGKSPDESPRTDLLWYMAQNLRDKEALRSQVCLIFVPNNDTTSILISHVLWNLARRPEIYAQCRAEIKAHGDAELTFTALRNMKYLNAVINETHRLHPNGVTQVRKCINDTTLPVGGGKDGTLPIFVRKGDVVQVNKSVLHRDPEIWGPDAEEFKPERWSNIRPYWNFVPFGGGPRRCPAHMLVTAESSYILARMMQKYERIEARDPSPYVGLMRVGPSSKTGVQVALFEKSRV</sequence>
<dbReference type="PANTHER" id="PTHR24287:SF18">
    <property type="entry name" value="CYTOCHROME P450 MONOOXYGENASE APDE-RELATED"/>
    <property type="match status" value="1"/>
</dbReference>
<organism evidence="10 11">
    <name type="scientific">Seiridium cardinale</name>
    <dbReference type="NCBI Taxonomy" id="138064"/>
    <lineage>
        <taxon>Eukaryota</taxon>
        <taxon>Fungi</taxon>
        <taxon>Dikarya</taxon>
        <taxon>Ascomycota</taxon>
        <taxon>Pezizomycotina</taxon>
        <taxon>Sordariomycetes</taxon>
        <taxon>Xylariomycetidae</taxon>
        <taxon>Amphisphaeriales</taxon>
        <taxon>Sporocadaceae</taxon>
        <taxon>Seiridium</taxon>
    </lineage>
</organism>
<comment type="cofactor">
    <cofactor evidence="1">
        <name>heme</name>
        <dbReference type="ChEBI" id="CHEBI:30413"/>
    </cofactor>
</comment>
<evidence type="ECO:0000256" key="5">
    <source>
        <dbReference type="ARBA" id="ARBA00023002"/>
    </source>
</evidence>
<dbReference type="InterPro" id="IPR036396">
    <property type="entry name" value="Cyt_P450_sf"/>
</dbReference>
<dbReference type="PRINTS" id="PR00464">
    <property type="entry name" value="EP450II"/>
</dbReference>
<proteinExistence type="inferred from homology"/>
<reference evidence="10 11" key="1">
    <citation type="submission" date="2024-02" db="EMBL/GenBank/DDBJ databases">
        <title>First draft genome assembly of two strains of Seiridium cardinale.</title>
        <authorList>
            <person name="Emiliani G."/>
            <person name="Scali E."/>
        </authorList>
    </citation>
    <scope>NUCLEOTIDE SEQUENCE [LARGE SCALE GENOMIC DNA]</scope>
    <source>
        <strain evidence="10 11">BM-138-000479</strain>
    </source>
</reference>
<evidence type="ECO:0000256" key="1">
    <source>
        <dbReference type="ARBA" id="ARBA00001971"/>
    </source>
</evidence>
<comment type="similarity">
    <text evidence="2 8">Belongs to the cytochrome P450 family.</text>
</comment>
<dbReference type="Proteomes" id="UP001465668">
    <property type="component" value="Unassembled WGS sequence"/>
</dbReference>
<keyword evidence="4 8" id="KW-0479">Metal-binding</keyword>
<dbReference type="PANTHER" id="PTHR24287">
    <property type="entry name" value="P450, PUTATIVE (EUROFUNG)-RELATED"/>
    <property type="match status" value="1"/>
</dbReference>
<dbReference type="EMBL" id="JARVKM010000002">
    <property type="protein sequence ID" value="KAK9782754.1"/>
    <property type="molecule type" value="Genomic_DNA"/>
</dbReference>
<dbReference type="SUPFAM" id="SSF48264">
    <property type="entry name" value="Cytochrome P450"/>
    <property type="match status" value="1"/>
</dbReference>
<dbReference type="PROSITE" id="PS00086">
    <property type="entry name" value="CYTOCHROME_P450"/>
    <property type="match status" value="1"/>
</dbReference>
<keyword evidence="11" id="KW-1185">Reference proteome</keyword>
<gene>
    <name evidence="10" type="ORF">SCAR479_01097</name>
</gene>
<comment type="caution">
    <text evidence="10">The sequence shown here is derived from an EMBL/GenBank/DDBJ whole genome shotgun (WGS) entry which is preliminary data.</text>
</comment>
<dbReference type="CDD" id="cd11063">
    <property type="entry name" value="CYP52"/>
    <property type="match status" value="1"/>
</dbReference>
<keyword evidence="5 8" id="KW-0560">Oxidoreductase</keyword>
<evidence type="ECO:0000256" key="3">
    <source>
        <dbReference type="ARBA" id="ARBA00022617"/>
    </source>
</evidence>
<accession>A0ABR2Y8D2</accession>
<name>A0ABR2Y8D2_9PEZI</name>
<dbReference type="InterPro" id="IPR002402">
    <property type="entry name" value="Cyt_P450_E_grp-II"/>
</dbReference>
<dbReference type="InterPro" id="IPR017972">
    <property type="entry name" value="Cyt_P450_CS"/>
</dbReference>
<protein>
    <submittedName>
        <fullName evidence="10">Cytochrome P450 monooxygenase</fullName>
    </submittedName>
</protein>
<dbReference type="Gene3D" id="1.10.630.10">
    <property type="entry name" value="Cytochrome P450"/>
    <property type="match status" value="1"/>
</dbReference>
<feature type="signal peptide" evidence="9">
    <location>
        <begin position="1"/>
        <end position="18"/>
    </location>
</feature>
<keyword evidence="9" id="KW-0732">Signal</keyword>
<evidence type="ECO:0000256" key="7">
    <source>
        <dbReference type="ARBA" id="ARBA00023033"/>
    </source>
</evidence>
<dbReference type="InterPro" id="IPR047146">
    <property type="entry name" value="Cyt_P450_E_CYP52_fungi"/>
</dbReference>
<evidence type="ECO:0000256" key="4">
    <source>
        <dbReference type="ARBA" id="ARBA00022723"/>
    </source>
</evidence>
<keyword evidence="7 8" id="KW-0503">Monooxygenase</keyword>
<evidence type="ECO:0000313" key="11">
    <source>
        <dbReference type="Proteomes" id="UP001465668"/>
    </source>
</evidence>
<evidence type="ECO:0000313" key="10">
    <source>
        <dbReference type="EMBL" id="KAK9782754.1"/>
    </source>
</evidence>
<dbReference type="InterPro" id="IPR002974">
    <property type="entry name" value="Cyt_P450_E_CYP52_ascomycetes"/>
</dbReference>
<keyword evidence="6 8" id="KW-0408">Iron</keyword>
<dbReference type="PRINTS" id="PR01239">
    <property type="entry name" value="EP450IICYP52"/>
</dbReference>
<dbReference type="PRINTS" id="PR00385">
    <property type="entry name" value="P450"/>
</dbReference>
<dbReference type="InterPro" id="IPR001128">
    <property type="entry name" value="Cyt_P450"/>
</dbReference>
<evidence type="ECO:0000256" key="2">
    <source>
        <dbReference type="ARBA" id="ARBA00010617"/>
    </source>
</evidence>
<evidence type="ECO:0000256" key="6">
    <source>
        <dbReference type="ARBA" id="ARBA00023004"/>
    </source>
</evidence>
<evidence type="ECO:0000256" key="8">
    <source>
        <dbReference type="RuleBase" id="RU000461"/>
    </source>
</evidence>
<dbReference type="GO" id="GO:0004497">
    <property type="term" value="F:monooxygenase activity"/>
    <property type="evidence" value="ECO:0007669"/>
    <property type="project" value="UniProtKB-KW"/>
</dbReference>
<dbReference type="Pfam" id="PF00067">
    <property type="entry name" value="p450"/>
    <property type="match status" value="1"/>
</dbReference>
<keyword evidence="3 8" id="KW-0349">Heme</keyword>
<evidence type="ECO:0000256" key="9">
    <source>
        <dbReference type="SAM" id="SignalP"/>
    </source>
</evidence>